<dbReference type="GO" id="GO:0047617">
    <property type="term" value="F:fatty acyl-CoA hydrolase activity"/>
    <property type="evidence" value="ECO:0007669"/>
    <property type="project" value="TreeGrafter"/>
</dbReference>
<dbReference type="RefSeq" id="WP_133996446.1">
    <property type="nucleotide sequence ID" value="NZ_SODV01000002.1"/>
</dbReference>
<dbReference type="SUPFAM" id="SSF54637">
    <property type="entry name" value="Thioesterase/thiol ester dehydrase-isomerase"/>
    <property type="match status" value="1"/>
</dbReference>
<comment type="caution">
    <text evidence="1">The sequence shown here is derived from an EMBL/GenBank/DDBJ whole genome shotgun (WGS) entry which is preliminary data.</text>
</comment>
<dbReference type="PANTHER" id="PTHR31793:SF24">
    <property type="entry name" value="LONG-CHAIN ACYL-COA THIOESTERASE FADM"/>
    <property type="match status" value="1"/>
</dbReference>
<dbReference type="EMBL" id="SODV01000002">
    <property type="protein sequence ID" value="TDW96286.1"/>
    <property type="molecule type" value="Genomic_DNA"/>
</dbReference>
<organism evidence="1 2">
    <name type="scientific">Dinghuibacter silviterrae</name>
    <dbReference type="NCBI Taxonomy" id="1539049"/>
    <lineage>
        <taxon>Bacteria</taxon>
        <taxon>Pseudomonadati</taxon>
        <taxon>Bacteroidota</taxon>
        <taxon>Chitinophagia</taxon>
        <taxon>Chitinophagales</taxon>
        <taxon>Chitinophagaceae</taxon>
        <taxon>Dinghuibacter</taxon>
    </lineage>
</organism>
<dbReference type="Pfam" id="PF13279">
    <property type="entry name" value="4HBT_2"/>
    <property type="match status" value="1"/>
</dbReference>
<accession>A0A4R8DGP2</accession>
<proteinExistence type="predicted"/>
<name>A0A4R8DGP2_9BACT</name>
<dbReference type="CDD" id="cd00586">
    <property type="entry name" value="4HBT"/>
    <property type="match status" value="1"/>
</dbReference>
<dbReference type="AlphaFoldDB" id="A0A4R8DGP2"/>
<keyword evidence="2" id="KW-1185">Reference proteome</keyword>
<reference evidence="1 2" key="1">
    <citation type="submission" date="2019-03" db="EMBL/GenBank/DDBJ databases">
        <title>Genomic Encyclopedia of Type Strains, Phase IV (KMG-IV): sequencing the most valuable type-strain genomes for metagenomic binning, comparative biology and taxonomic classification.</title>
        <authorList>
            <person name="Goeker M."/>
        </authorList>
    </citation>
    <scope>NUCLEOTIDE SEQUENCE [LARGE SCALE GENOMIC DNA]</scope>
    <source>
        <strain evidence="1 2">DSM 100059</strain>
    </source>
</reference>
<evidence type="ECO:0000313" key="1">
    <source>
        <dbReference type="EMBL" id="TDW96286.1"/>
    </source>
</evidence>
<dbReference type="Gene3D" id="3.10.129.10">
    <property type="entry name" value="Hotdog Thioesterase"/>
    <property type="match status" value="1"/>
</dbReference>
<keyword evidence="1" id="KW-0378">Hydrolase</keyword>
<evidence type="ECO:0000313" key="2">
    <source>
        <dbReference type="Proteomes" id="UP000294498"/>
    </source>
</evidence>
<dbReference type="InterPro" id="IPR050563">
    <property type="entry name" value="4-hydroxybenzoyl-CoA_TE"/>
</dbReference>
<dbReference type="Proteomes" id="UP000294498">
    <property type="component" value="Unassembled WGS sequence"/>
</dbReference>
<dbReference type="OrthoDB" id="760345at2"/>
<gene>
    <name evidence="1" type="ORF">EDB95_4112</name>
</gene>
<protein>
    <submittedName>
        <fullName evidence="1">Acyl-CoA thioester hydrolase</fullName>
    </submittedName>
</protein>
<dbReference type="InterPro" id="IPR029069">
    <property type="entry name" value="HotDog_dom_sf"/>
</dbReference>
<dbReference type="PANTHER" id="PTHR31793">
    <property type="entry name" value="4-HYDROXYBENZOYL-COA THIOESTERASE FAMILY MEMBER"/>
    <property type="match status" value="1"/>
</dbReference>
<sequence length="147" mass="17222">MDSYIQPVEVRWSDLDPNFHLRHSVYYDWGAYARLSYLGTSGITPLFLLEHNIGPILFREECVFKREIVFGDQVTLSVQLTRSRRDASRWSIRHEVIKNGDTLSAVVTVDGAWLDTVKRKLAVPPQEILELYQYFPKSPEFYWEEVP</sequence>